<dbReference type="EMBL" id="CAJNBJ010000016">
    <property type="protein sequence ID" value="CAE6756824.1"/>
    <property type="molecule type" value="Genomic_DNA"/>
</dbReference>
<evidence type="ECO:0000313" key="2">
    <source>
        <dbReference type="Proteomes" id="UP000675880"/>
    </source>
</evidence>
<gene>
    <name evidence="1" type="ORF">NSPZN2_30445</name>
</gene>
<name>A0ABN7LL79_9BACT</name>
<protein>
    <submittedName>
        <fullName evidence="1">Uncharacterized protein</fullName>
    </submittedName>
</protein>
<sequence>MPLQSPCKFLNLGAADWSLPALGLNLDHIEAQSVFINDSVNAFVTTATDGPPRFFTAPSIAHFYEYIDDQTLEERRGTFLCGLQQL</sequence>
<organism evidence="1 2">
    <name type="scientific">Nitrospira defluvii</name>
    <dbReference type="NCBI Taxonomy" id="330214"/>
    <lineage>
        <taxon>Bacteria</taxon>
        <taxon>Pseudomonadati</taxon>
        <taxon>Nitrospirota</taxon>
        <taxon>Nitrospiria</taxon>
        <taxon>Nitrospirales</taxon>
        <taxon>Nitrospiraceae</taxon>
        <taxon>Nitrospira</taxon>
    </lineage>
</organism>
<accession>A0ABN7LL79</accession>
<evidence type="ECO:0000313" key="1">
    <source>
        <dbReference type="EMBL" id="CAE6756824.1"/>
    </source>
</evidence>
<dbReference type="Proteomes" id="UP000675880">
    <property type="component" value="Unassembled WGS sequence"/>
</dbReference>
<keyword evidence="2" id="KW-1185">Reference proteome</keyword>
<comment type="caution">
    <text evidence="1">The sequence shown here is derived from an EMBL/GenBank/DDBJ whole genome shotgun (WGS) entry which is preliminary data.</text>
</comment>
<proteinExistence type="predicted"/>
<reference evidence="1 2" key="1">
    <citation type="submission" date="2021-02" db="EMBL/GenBank/DDBJ databases">
        <authorList>
            <person name="Han P."/>
        </authorList>
    </citation>
    <scope>NUCLEOTIDE SEQUENCE [LARGE SCALE GENOMIC DNA]</scope>
    <source>
        <strain evidence="1">Candidatus Nitrospira sp. ZN2</strain>
    </source>
</reference>